<dbReference type="AlphaFoldDB" id="A0A1H1DCJ8"/>
<dbReference type="OrthoDB" id="7275924at2"/>
<evidence type="ECO:0000313" key="2">
    <source>
        <dbReference type="EMBL" id="SDQ73959.1"/>
    </source>
</evidence>
<reference evidence="3" key="1">
    <citation type="submission" date="2016-10" db="EMBL/GenBank/DDBJ databases">
        <authorList>
            <person name="Varghese N."/>
            <person name="Submissions S."/>
        </authorList>
    </citation>
    <scope>NUCLEOTIDE SEQUENCE [LARGE SCALE GENOMIC DNA]</scope>
    <source>
        <strain evidence="3">DSM 44142</strain>
    </source>
</reference>
<evidence type="ECO:0008006" key="4">
    <source>
        <dbReference type="Google" id="ProtNLM"/>
    </source>
</evidence>
<keyword evidence="3" id="KW-1185">Reference proteome</keyword>
<keyword evidence="1" id="KW-0812">Transmembrane</keyword>
<accession>A0A1H1DCJ8</accession>
<keyword evidence="1" id="KW-1133">Transmembrane helix</keyword>
<dbReference type="RefSeq" id="WP_068566039.1">
    <property type="nucleotide sequence ID" value="NZ_FNLF01000002.1"/>
</dbReference>
<name>A0A1H1DCJ8_9ACTN</name>
<protein>
    <recommendedName>
        <fullName evidence="4">DUF3311 domain-containing protein</fullName>
    </recommendedName>
</protein>
<sequence>MSNEVKSVLLAVGVPFAGVLGGIVYLSDSEAAVLGFPVLFAWLFLWMPLTSLCMHLAWRFFDRDDFEELERFDLAADQASRESGVDAA</sequence>
<evidence type="ECO:0000313" key="3">
    <source>
        <dbReference type="Proteomes" id="UP000183053"/>
    </source>
</evidence>
<organism evidence="2 3">
    <name type="scientific">Tsukamurella pulmonis</name>
    <dbReference type="NCBI Taxonomy" id="47312"/>
    <lineage>
        <taxon>Bacteria</taxon>
        <taxon>Bacillati</taxon>
        <taxon>Actinomycetota</taxon>
        <taxon>Actinomycetes</taxon>
        <taxon>Mycobacteriales</taxon>
        <taxon>Tsukamurellaceae</taxon>
        <taxon>Tsukamurella</taxon>
    </lineage>
</organism>
<gene>
    <name evidence="2" type="ORF">SAMN04489765_1652</name>
</gene>
<feature type="transmembrane region" description="Helical" evidence="1">
    <location>
        <begin position="39"/>
        <end position="61"/>
    </location>
</feature>
<feature type="transmembrane region" description="Helical" evidence="1">
    <location>
        <begin position="7"/>
        <end position="27"/>
    </location>
</feature>
<dbReference type="STRING" id="47312.SAMN04489765_1652"/>
<dbReference type="EMBL" id="FNLF01000002">
    <property type="protein sequence ID" value="SDQ73959.1"/>
    <property type="molecule type" value="Genomic_DNA"/>
</dbReference>
<keyword evidence="1" id="KW-0472">Membrane</keyword>
<dbReference type="Proteomes" id="UP000183053">
    <property type="component" value="Unassembled WGS sequence"/>
</dbReference>
<proteinExistence type="predicted"/>
<dbReference type="Pfam" id="PF11755">
    <property type="entry name" value="DUF3311"/>
    <property type="match status" value="1"/>
</dbReference>
<dbReference type="InterPro" id="IPR021741">
    <property type="entry name" value="DUF3311"/>
</dbReference>
<evidence type="ECO:0000256" key="1">
    <source>
        <dbReference type="SAM" id="Phobius"/>
    </source>
</evidence>